<sequence length="413" mass="46732">MRVEEALVSDQQCQEWRVAYRDGKSPYELAVESDRPRSVVHEHLIGECSHDCDASPISRGRTHNMTSPECRDIRTRYDTGETMEELQASTGRRWQTLVRHLTGKCSHDVAVEAPTVAKQEILERDRVTAEECAEFRRGVHNAASVMAYAATVDHDYQVVLAHVNGECSHGVDEPARNPNYRRQDISNEDCQAIRETYRSSPDTKVSEIAEEYDCSPTTIERHVTFRCSHPPRDTLVTDVEEVQDLLESGENADDGLSEISPEEVARLDSAKRADRQEPAQDLATPDPDRIETTRSRVVRNTELTHDMKRMYNHMCQICGSSRRGPNGDPYAEAHHIRPLGRPHDGPDEPENILVLCPNHHTDFDYGRLTVDPETYRVTHADEEGVDGTELTIADPHELSDDYLTYHNKVIGGE</sequence>
<feature type="region of interest" description="Disordered" evidence="1">
    <location>
        <begin position="267"/>
        <end position="299"/>
    </location>
</feature>
<dbReference type="OMA" id="SHNNDAP"/>
<evidence type="ECO:0000259" key="2">
    <source>
        <dbReference type="SMART" id="SM00507"/>
    </source>
</evidence>
<organism evidence="3 4">
    <name type="scientific">Natronobacterium gregoryi</name>
    <dbReference type="NCBI Taxonomy" id="44930"/>
    <lineage>
        <taxon>Archaea</taxon>
        <taxon>Methanobacteriati</taxon>
        <taxon>Methanobacteriota</taxon>
        <taxon>Stenosarchaea group</taxon>
        <taxon>Halobacteria</taxon>
        <taxon>Halobacteriales</taxon>
        <taxon>Natrialbaceae</taxon>
        <taxon>Natronobacterium</taxon>
    </lineage>
</organism>
<dbReference type="SMART" id="SM00507">
    <property type="entry name" value="HNHc"/>
    <property type="match status" value="1"/>
</dbReference>
<dbReference type="AlphaFoldDB" id="A0A1I3SEB2"/>
<dbReference type="Proteomes" id="UP000182829">
    <property type="component" value="Unassembled WGS sequence"/>
</dbReference>
<evidence type="ECO:0000313" key="4">
    <source>
        <dbReference type="Proteomes" id="UP000182829"/>
    </source>
</evidence>
<dbReference type="InterPro" id="IPR003615">
    <property type="entry name" value="HNH_nuc"/>
</dbReference>
<proteinExistence type="predicted"/>
<dbReference type="CDD" id="cd00085">
    <property type="entry name" value="HNHc"/>
    <property type="match status" value="1"/>
</dbReference>
<dbReference type="EMBL" id="FORO01000040">
    <property type="protein sequence ID" value="SFJ56750.1"/>
    <property type="molecule type" value="Genomic_DNA"/>
</dbReference>
<protein>
    <submittedName>
        <fullName evidence="3">5-methylcytosine-specific restriction enzyme A</fullName>
    </submittedName>
</protein>
<feature type="domain" description="HNH nuclease" evidence="2">
    <location>
        <begin position="306"/>
        <end position="361"/>
    </location>
</feature>
<dbReference type="Gene3D" id="1.10.30.50">
    <property type="match status" value="1"/>
</dbReference>
<feature type="compositionally biased region" description="Basic and acidic residues" evidence="1">
    <location>
        <begin position="267"/>
        <end position="278"/>
    </location>
</feature>
<evidence type="ECO:0000256" key="1">
    <source>
        <dbReference type="SAM" id="MobiDB-lite"/>
    </source>
</evidence>
<name>A0A1I3SEB2_9EURY</name>
<dbReference type="Pfam" id="PF13391">
    <property type="entry name" value="HNH_2"/>
    <property type="match status" value="1"/>
</dbReference>
<gene>
    <name evidence="3" type="ORF">SAMN05443661_14013</name>
</gene>
<accession>A0A1I3SEB2</accession>
<reference evidence="3 4" key="1">
    <citation type="submission" date="2016-10" db="EMBL/GenBank/DDBJ databases">
        <authorList>
            <person name="de Groot N.N."/>
        </authorList>
    </citation>
    <scope>NUCLEOTIDE SEQUENCE [LARGE SCALE GENOMIC DNA]</scope>
    <source>
        <strain evidence="3 4">SP2</strain>
    </source>
</reference>
<evidence type="ECO:0000313" key="3">
    <source>
        <dbReference type="EMBL" id="SFJ56750.1"/>
    </source>
</evidence>